<dbReference type="InterPro" id="IPR050855">
    <property type="entry name" value="NDM-1-like"/>
</dbReference>
<dbReference type="Proteomes" id="UP000627838">
    <property type="component" value="Unassembled WGS sequence"/>
</dbReference>
<evidence type="ECO:0000313" key="2">
    <source>
        <dbReference type="EMBL" id="MBE1536536.1"/>
    </source>
</evidence>
<gene>
    <name evidence="2" type="ORF">H4W34_006369</name>
</gene>
<protein>
    <submittedName>
        <fullName evidence="2">Glyoxylase-like metal-dependent hydrolase (Beta-lactamase superfamily II)</fullName>
    </submittedName>
</protein>
<dbReference type="InterPro" id="IPR037482">
    <property type="entry name" value="ST1585_MBL-fold"/>
</dbReference>
<dbReference type="PANTHER" id="PTHR42951">
    <property type="entry name" value="METALLO-BETA-LACTAMASE DOMAIN-CONTAINING"/>
    <property type="match status" value="1"/>
</dbReference>
<dbReference type="InterPro" id="IPR036866">
    <property type="entry name" value="RibonucZ/Hydroxyglut_hydro"/>
</dbReference>
<accession>A0ABR9K1W8</accession>
<dbReference type="EMBL" id="JADBDZ010000001">
    <property type="protein sequence ID" value="MBE1536536.1"/>
    <property type="molecule type" value="Genomic_DNA"/>
</dbReference>
<feature type="domain" description="Metallo-beta-lactamase" evidence="1">
    <location>
        <begin position="28"/>
        <end position="227"/>
    </location>
</feature>
<name>A0ABR9K1W8_9ACTN</name>
<dbReference type="RefSeq" id="WP_192762558.1">
    <property type="nucleotide sequence ID" value="NZ_JADBDZ010000001.1"/>
</dbReference>
<dbReference type="SMART" id="SM00849">
    <property type="entry name" value="Lactamase_B"/>
    <property type="match status" value="1"/>
</dbReference>
<dbReference type="PANTHER" id="PTHR42951:SF22">
    <property type="entry name" value="METALLO BETA-LACTAMASE SUPERFAMILY LIPOPROTEIN"/>
    <property type="match status" value="1"/>
</dbReference>
<keyword evidence="3" id="KW-1185">Reference proteome</keyword>
<dbReference type="Gene3D" id="3.60.15.10">
    <property type="entry name" value="Ribonuclease Z/Hydroxyacylglutathione hydrolase-like"/>
    <property type="match status" value="1"/>
</dbReference>
<sequence>MDDTTTTITPLGGDVYEIDTRMAGYSGITAGYLILGDRPCLVEPGTSGSAPVVEAALRELGVGADDLATVVVTHIHLDHAGGVGDIARMYPRAEVVVHEKGARHLADPSRLMRSARMVYGDSLDTLFGELKPTDAARIRAVEETGTIDLGGGRRLESHYSPGHAKHHVGLVDSQTGDLYVGDAAGVYIPETADVRPATPPPDFDLDTTLASLEKFRALGPQRLLFAHYGPVTEVEVTLERSAEELRVWVDHVKDAKDRGLDLDHAVAMVVERTRDRYAVSRPDVDPEIAAKYEVLSSAESNVAGIMHALDRHA</sequence>
<organism evidence="2 3">
    <name type="scientific">Actinomadura algeriensis</name>
    <dbReference type="NCBI Taxonomy" id="1679523"/>
    <lineage>
        <taxon>Bacteria</taxon>
        <taxon>Bacillati</taxon>
        <taxon>Actinomycetota</taxon>
        <taxon>Actinomycetes</taxon>
        <taxon>Streptosporangiales</taxon>
        <taxon>Thermomonosporaceae</taxon>
        <taxon>Actinomadura</taxon>
    </lineage>
</organism>
<reference evidence="2 3" key="1">
    <citation type="submission" date="2020-10" db="EMBL/GenBank/DDBJ databases">
        <title>Sequencing the genomes of 1000 actinobacteria strains.</title>
        <authorList>
            <person name="Klenk H.-P."/>
        </authorList>
    </citation>
    <scope>NUCLEOTIDE SEQUENCE [LARGE SCALE GENOMIC DNA]</scope>
    <source>
        <strain evidence="2 3">DSM 46744</strain>
    </source>
</reference>
<evidence type="ECO:0000259" key="1">
    <source>
        <dbReference type="SMART" id="SM00849"/>
    </source>
</evidence>
<comment type="caution">
    <text evidence="2">The sequence shown here is derived from an EMBL/GenBank/DDBJ whole genome shotgun (WGS) entry which is preliminary data.</text>
</comment>
<dbReference type="InterPro" id="IPR001279">
    <property type="entry name" value="Metallo-B-lactamas"/>
</dbReference>
<evidence type="ECO:0000313" key="3">
    <source>
        <dbReference type="Proteomes" id="UP000627838"/>
    </source>
</evidence>
<dbReference type="CDD" id="cd07726">
    <property type="entry name" value="ST1585-like_MBL-fold"/>
    <property type="match status" value="1"/>
</dbReference>
<proteinExistence type="predicted"/>
<dbReference type="SUPFAM" id="SSF56281">
    <property type="entry name" value="Metallo-hydrolase/oxidoreductase"/>
    <property type="match status" value="1"/>
</dbReference>
<dbReference type="Pfam" id="PF00753">
    <property type="entry name" value="Lactamase_B"/>
    <property type="match status" value="1"/>
</dbReference>